<dbReference type="InterPro" id="IPR038324">
    <property type="entry name" value="Rpb4/RPC9_sf"/>
</dbReference>
<dbReference type="InterPro" id="IPR010997">
    <property type="entry name" value="HRDC-like_sf"/>
</dbReference>
<evidence type="ECO:0000256" key="1">
    <source>
        <dbReference type="SAM" id="MobiDB-lite"/>
    </source>
</evidence>
<proteinExistence type="predicted"/>
<organism evidence="2 3">
    <name type="scientific">Hortaea werneckii</name>
    <name type="common">Black yeast</name>
    <name type="synonym">Cladosporium werneckii</name>
    <dbReference type="NCBI Taxonomy" id="91943"/>
    <lineage>
        <taxon>Eukaryota</taxon>
        <taxon>Fungi</taxon>
        <taxon>Dikarya</taxon>
        <taxon>Ascomycota</taxon>
        <taxon>Pezizomycotina</taxon>
        <taxon>Dothideomycetes</taxon>
        <taxon>Dothideomycetidae</taxon>
        <taxon>Mycosphaerellales</taxon>
        <taxon>Teratosphaeriaceae</taxon>
        <taxon>Hortaea</taxon>
    </lineage>
</organism>
<evidence type="ECO:0000313" key="2">
    <source>
        <dbReference type="EMBL" id="RMX94103.1"/>
    </source>
</evidence>
<dbReference type="SUPFAM" id="SSF47819">
    <property type="entry name" value="HRDC-like"/>
    <property type="match status" value="1"/>
</dbReference>
<gene>
    <name evidence="2" type="ORF">D0868_12481</name>
</gene>
<dbReference type="AlphaFoldDB" id="A0A3M6XTI6"/>
<evidence type="ECO:0000313" key="3">
    <source>
        <dbReference type="Proteomes" id="UP000282582"/>
    </source>
</evidence>
<sequence>MGLASMEPRRQDEEVLSAVKTASEGGDDVFSATRGNGRAVKQETGGGTCPGQRHWRISPQAFLHVLDAGTETLSNADVLNWIREKRKQIAEEDKADKKSGKKPSHRPANFLSALTKHERELDSGKYPFHKNPEVYGNYNGLNEFEEKIMEVIVKPFTETRMRELKEQGVSDQEIEITLEKEQEAKLLTETEQLMVYNHAPQCVEMLQPMVENIEDRLTAEEQEAMVQVIMEVYRKQEAGAGSAEAGAEAAG</sequence>
<dbReference type="EMBL" id="QWIK01001522">
    <property type="protein sequence ID" value="RMX94103.1"/>
    <property type="molecule type" value="Genomic_DNA"/>
</dbReference>
<dbReference type="Proteomes" id="UP000282582">
    <property type="component" value="Unassembled WGS sequence"/>
</dbReference>
<name>A0A3M6XTI6_HORWE</name>
<protein>
    <recommendedName>
        <fullName evidence="4">DNA-directed RNA polymerase III subunit RPC9</fullName>
    </recommendedName>
</protein>
<dbReference type="Gene3D" id="1.20.1250.40">
    <property type="match status" value="1"/>
</dbReference>
<evidence type="ECO:0008006" key="4">
    <source>
        <dbReference type="Google" id="ProtNLM"/>
    </source>
</evidence>
<accession>A0A3M6XTI6</accession>
<comment type="caution">
    <text evidence="2">The sequence shown here is derived from an EMBL/GenBank/DDBJ whole genome shotgun (WGS) entry which is preliminary data.</text>
</comment>
<feature type="region of interest" description="Disordered" evidence="1">
    <location>
        <begin position="20"/>
        <end position="52"/>
    </location>
</feature>
<reference evidence="2 3" key="1">
    <citation type="journal article" date="2018" name="BMC Genomics">
        <title>Genomic evidence for intraspecific hybridization in a clonal and extremely halotolerant yeast.</title>
        <authorList>
            <person name="Gostincar C."/>
            <person name="Stajich J.E."/>
            <person name="Zupancic J."/>
            <person name="Zalar P."/>
            <person name="Gunde-Cimerman N."/>
        </authorList>
    </citation>
    <scope>NUCLEOTIDE SEQUENCE [LARGE SCALE GENOMIC DNA]</scope>
    <source>
        <strain evidence="2 3">EXF-6654</strain>
    </source>
</reference>
<dbReference type="GO" id="GO:0000166">
    <property type="term" value="F:nucleotide binding"/>
    <property type="evidence" value="ECO:0007669"/>
    <property type="project" value="InterPro"/>
</dbReference>